<accession>U1NH17</accession>
<evidence type="ECO:0000313" key="1">
    <source>
        <dbReference type="EMBL" id="ERG96425.1"/>
    </source>
</evidence>
<dbReference type="EMBL" id="KE356561">
    <property type="protein sequence ID" value="ERG96425.1"/>
    <property type="molecule type" value="Genomic_DNA"/>
</dbReference>
<sequence length="85" mass="9223">MFGAALFMGGLQAETRLLRLTSVLAFGATTLKVFLLDTQGLDTVAQMILSLIFGSPLLATSHAYRRRVVVRLTALSKIKTARSEP</sequence>
<dbReference type="InterPro" id="IPR019286">
    <property type="entry name" value="DUF2339_TM"/>
</dbReference>
<dbReference type="Pfam" id="PF10101">
    <property type="entry name" value="DUF2339"/>
    <property type="match status" value="1"/>
</dbReference>
<dbReference type="HOGENOM" id="CLU_2504898_0_0_2"/>
<organism evidence="1 2">
    <name type="scientific">Haloquadratum walsbyi J07HQW2</name>
    <dbReference type="NCBI Taxonomy" id="1238425"/>
    <lineage>
        <taxon>Archaea</taxon>
        <taxon>Methanobacteriati</taxon>
        <taxon>Methanobacteriota</taxon>
        <taxon>Stenosarchaea group</taxon>
        <taxon>Halobacteria</taxon>
        <taxon>Halobacteriales</taxon>
        <taxon>Haloferacaceae</taxon>
        <taxon>Haloquadratum</taxon>
    </lineage>
</organism>
<protein>
    <submittedName>
        <fullName evidence="1">Uncharacterized protein</fullName>
    </submittedName>
</protein>
<dbReference type="Proteomes" id="UP000030710">
    <property type="component" value="Unassembled WGS sequence"/>
</dbReference>
<dbReference type="AlphaFoldDB" id="U1NH17"/>
<evidence type="ECO:0000313" key="2">
    <source>
        <dbReference type="Proteomes" id="UP000030710"/>
    </source>
</evidence>
<gene>
    <name evidence="1" type="ORF">J07HQW2_02904</name>
</gene>
<name>U1NH17_9EURY</name>
<proteinExistence type="predicted"/>
<reference evidence="1 2" key="1">
    <citation type="journal article" date="2013" name="PLoS ONE">
        <title>Assembly-driven community genomics of a hypersaline microbial ecosystem.</title>
        <authorList>
            <person name="Podell S."/>
            <person name="Ugalde J.A."/>
            <person name="Narasingarao P."/>
            <person name="Banfield J.F."/>
            <person name="Heidelberg K.B."/>
            <person name="Allen E.E."/>
        </authorList>
    </citation>
    <scope>NUCLEOTIDE SEQUENCE [LARGE SCALE GENOMIC DNA]</scope>
    <source>
        <strain evidence="2">J07HQW2</strain>
    </source>
</reference>